<dbReference type="FunFam" id="3.30.200.20:FF:000039">
    <property type="entry name" value="receptor-like protein kinase FERONIA"/>
    <property type="match status" value="1"/>
</dbReference>
<evidence type="ECO:0000256" key="7">
    <source>
        <dbReference type="ARBA" id="ARBA00022777"/>
    </source>
</evidence>
<dbReference type="CDD" id="cd01989">
    <property type="entry name" value="USP_STK_Ubox_N"/>
    <property type="match status" value="1"/>
</dbReference>
<dbReference type="SUPFAM" id="SSF57850">
    <property type="entry name" value="RING/U-box"/>
    <property type="match status" value="1"/>
</dbReference>
<dbReference type="GO" id="GO:0061630">
    <property type="term" value="F:ubiquitin protein ligase activity"/>
    <property type="evidence" value="ECO:0007669"/>
    <property type="project" value="UniProtKB-EC"/>
</dbReference>
<dbReference type="InterPro" id="IPR000719">
    <property type="entry name" value="Prot_kinase_dom"/>
</dbReference>
<dbReference type="InterPro" id="IPR051348">
    <property type="entry name" value="U-box_ubiquitin_ligases"/>
</dbReference>
<dbReference type="PROSITE" id="PS50011">
    <property type="entry name" value="PROTEIN_KINASE_DOM"/>
    <property type="match status" value="1"/>
</dbReference>
<keyword evidence="11" id="KW-0175">Coiled coil</keyword>
<evidence type="ECO:0000256" key="9">
    <source>
        <dbReference type="ARBA" id="ARBA00022840"/>
    </source>
</evidence>
<accession>A0A835RXJ6</accession>
<dbReference type="EMBL" id="JADCNL010000001">
    <property type="protein sequence ID" value="KAG0498703.1"/>
    <property type="molecule type" value="Genomic_DNA"/>
</dbReference>
<evidence type="ECO:0000256" key="3">
    <source>
        <dbReference type="ARBA" id="ARBA00012483"/>
    </source>
</evidence>
<keyword evidence="8" id="KW-0833">Ubl conjugation pathway</keyword>
<dbReference type="EC" id="2.3.2.27" evidence="3"/>
<feature type="compositionally biased region" description="Polar residues" evidence="12">
    <location>
        <begin position="1"/>
        <end position="10"/>
    </location>
</feature>
<comment type="catalytic activity">
    <reaction evidence="1">
        <text>S-ubiquitinyl-[E2 ubiquitin-conjugating enzyme]-L-cysteine + [acceptor protein]-L-lysine = [E2 ubiquitin-conjugating enzyme]-L-cysteine + N(6)-ubiquitinyl-[acceptor protein]-L-lysine.</text>
        <dbReference type="EC" id="2.3.2.27"/>
    </reaction>
</comment>
<dbReference type="Pfam" id="PF04564">
    <property type="entry name" value="U-box"/>
    <property type="match status" value="1"/>
</dbReference>
<dbReference type="OrthoDB" id="783564at2759"/>
<dbReference type="Gene3D" id="1.10.510.10">
    <property type="entry name" value="Transferase(Phosphotransferase) domain 1"/>
    <property type="match status" value="1"/>
</dbReference>
<feature type="coiled-coil region" evidence="11">
    <location>
        <begin position="353"/>
        <end position="380"/>
    </location>
</feature>
<dbReference type="GO" id="GO:0005524">
    <property type="term" value="F:ATP binding"/>
    <property type="evidence" value="ECO:0007669"/>
    <property type="project" value="UniProtKB-UniRule"/>
</dbReference>
<evidence type="ECO:0000256" key="2">
    <source>
        <dbReference type="ARBA" id="ARBA00004906"/>
    </source>
</evidence>
<dbReference type="SMART" id="SM00220">
    <property type="entry name" value="S_TKc"/>
    <property type="match status" value="1"/>
</dbReference>
<organism evidence="15 16">
    <name type="scientific">Vanilla planifolia</name>
    <name type="common">Vanilla</name>
    <dbReference type="NCBI Taxonomy" id="51239"/>
    <lineage>
        <taxon>Eukaryota</taxon>
        <taxon>Viridiplantae</taxon>
        <taxon>Streptophyta</taxon>
        <taxon>Embryophyta</taxon>
        <taxon>Tracheophyta</taxon>
        <taxon>Spermatophyta</taxon>
        <taxon>Magnoliopsida</taxon>
        <taxon>Liliopsida</taxon>
        <taxon>Asparagales</taxon>
        <taxon>Orchidaceae</taxon>
        <taxon>Vanilloideae</taxon>
        <taxon>Vanilleae</taxon>
        <taxon>Vanilla</taxon>
    </lineage>
</organism>
<dbReference type="SMART" id="SM00504">
    <property type="entry name" value="Ubox"/>
    <property type="match status" value="1"/>
</dbReference>
<keyword evidence="5" id="KW-0808">Transferase</keyword>
<dbReference type="Proteomes" id="UP000636800">
    <property type="component" value="Chromosome 1"/>
</dbReference>
<dbReference type="UniPathway" id="UPA00143"/>
<dbReference type="PANTHER" id="PTHR45647:SF43">
    <property type="entry name" value="OS10G0100500 PROTEIN"/>
    <property type="match status" value="1"/>
</dbReference>
<dbReference type="InterPro" id="IPR003613">
    <property type="entry name" value="Ubox_domain"/>
</dbReference>
<evidence type="ECO:0000256" key="1">
    <source>
        <dbReference type="ARBA" id="ARBA00000900"/>
    </source>
</evidence>
<dbReference type="Gene3D" id="3.30.200.20">
    <property type="entry name" value="Phosphorylase Kinase, domain 1"/>
    <property type="match status" value="1"/>
</dbReference>
<dbReference type="InterPro" id="IPR011009">
    <property type="entry name" value="Kinase-like_dom_sf"/>
</dbReference>
<reference evidence="15 16" key="1">
    <citation type="journal article" date="2020" name="Nat. Food">
        <title>A phased Vanilla planifolia genome enables genetic improvement of flavour and production.</title>
        <authorList>
            <person name="Hasing T."/>
            <person name="Tang H."/>
            <person name="Brym M."/>
            <person name="Khazi F."/>
            <person name="Huang T."/>
            <person name="Chambers A.H."/>
        </authorList>
    </citation>
    <scope>NUCLEOTIDE SEQUENCE [LARGE SCALE GENOMIC DNA]</scope>
    <source>
        <tissue evidence="15">Leaf</tissue>
    </source>
</reference>
<evidence type="ECO:0000259" key="14">
    <source>
        <dbReference type="PROSITE" id="PS51698"/>
    </source>
</evidence>
<feature type="domain" description="Protein kinase" evidence="13">
    <location>
        <begin position="477"/>
        <end position="745"/>
    </location>
</feature>
<proteinExistence type="predicted"/>
<evidence type="ECO:0000256" key="5">
    <source>
        <dbReference type="ARBA" id="ARBA00022679"/>
    </source>
</evidence>
<dbReference type="GO" id="GO:0004674">
    <property type="term" value="F:protein serine/threonine kinase activity"/>
    <property type="evidence" value="ECO:0007669"/>
    <property type="project" value="UniProtKB-KW"/>
</dbReference>
<evidence type="ECO:0000313" key="15">
    <source>
        <dbReference type="EMBL" id="KAG0498703.1"/>
    </source>
</evidence>
<comment type="pathway">
    <text evidence="2">Protein modification; protein ubiquitination.</text>
</comment>
<dbReference type="PROSITE" id="PS51698">
    <property type="entry name" value="U_BOX"/>
    <property type="match status" value="1"/>
</dbReference>
<feature type="domain" description="U-box" evidence="14">
    <location>
        <begin position="754"/>
        <end position="828"/>
    </location>
</feature>
<evidence type="ECO:0000256" key="12">
    <source>
        <dbReference type="SAM" id="MobiDB-lite"/>
    </source>
</evidence>
<keyword evidence="9 10" id="KW-0067">ATP-binding</keyword>
<keyword evidence="4" id="KW-0723">Serine/threonine-protein kinase</keyword>
<dbReference type="SUPFAM" id="SSF56112">
    <property type="entry name" value="Protein kinase-like (PK-like)"/>
    <property type="match status" value="1"/>
</dbReference>
<dbReference type="Gene3D" id="3.30.40.10">
    <property type="entry name" value="Zinc/RING finger domain, C3HC4 (zinc finger)"/>
    <property type="match status" value="1"/>
</dbReference>
<evidence type="ECO:0000256" key="4">
    <source>
        <dbReference type="ARBA" id="ARBA00022527"/>
    </source>
</evidence>
<keyword evidence="7" id="KW-0418">Kinase</keyword>
<evidence type="ECO:0000256" key="8">
    <source>
        <dbReference type="ARBA" id="ARBA00022786"/>
    </source>
</evidence>
<feature type="binding site" evidence="10">
    <location>
        <position position="504"/>
    </location>
    <ligand>
        <name>ATP</name>
        <dbReference type="ChEBI" id="CHEBI:30616"/>
    </ligand>
</feature>
<dbReference type="InterPro" id="IPR017441">
    <property type="entry name" value="Protein_kinase_ATP_BS"/>
</dbReference>
<dbReference type="Pfam" id="PF00069">
    <property type="entry name" value="Pkinase"/>
    <property type="match status" value="1"/>
</dbReference>
<keyword evidence="16" id="KW-1185">Reference proteome</keyword>
<evidence type="ECO:0000256" key="10">
    <source>
        <dbReference type="PROSITE-ProRule" id="PRU10141"/>
    </source>
</evidence>
<evidence type="ECO:0000256" key="6">
    <source>
        <dbReference type="ARBA" id="ARBA00022741"/>
    </source>
</evidence>
<dbReference type="PANTHER" id="PTHR45647">
    <property type="entry name" value="OS02G0152300 PROTEIN"/>
    <property type="match status" value="1"/>
</dbReference>
<sequence>MKLLRTSTAVGFQPSPEDSEAVSSSETLHVAVGRSPEKTLRLLEWTFLRFRSREVVLVHIHRPSPAIPTPLGNLPADQANEHFVSAHRLEEWGNTQKILQYYLDICYRFQVQPKLILVKAEHVMKELVDLISRHGIKKLVIGAPPNKYKFFKVKGVFNKAMKNAPSFCEIWFVKKGKLVWVKEASGVVFEQAVDWIGSLSRETIRTSSFNNHSSISSSNPECHISGSFTSMALDRDGNGGLSQFCNDKKTLVTECGIFQCDVATYSGDNTISDSKEYLLSLPSENKPQTVPEGEQDLEAFNKRLEEIAGEAEVAKRKLNLDLCRRRELDCAISEAFNVAKASEASYLQEIKTREELEALLADTKLKLDELVIQKNEIRTELQIASSDVAVLESCARQMTDLADGLSSKLDAIMSSIEAIKLENKKIQHQTHEYVHWSKRGRCNNFLFKMYSEVIGFGNETDFKEFSLSDLQTATFNFSDTFMIGEGGHGCVYKGEMFNQTVAIKRLHTHSIQNQREFQQEVVVLSKLRHPHLVTLIGACPEALSLVYEYLPNGTLHDYLIGKTMTPPLSWMIRTRIVAEISSVLLFLRTSRPEKILHGDLKPMNIFLDSTFNSKISGFGFCELIPDEVAWGYPLRKQCSHAKNPCGEFPYTDPECQRTGIMSTKSDIYSFGIIVLQLLTGKTPIGLASEVRRAVLSNQLSALLDKTAGKWPLDVAEKLAEFGLKCCEMNGYDRPELTPALVREFEQLRTRQEKTVPCSFLCPILKDIMCDPLVAADGFTYEENAVREWLANGRETSPMTNLKLEHLNLIPNHGLRHAIQDWLCQSFQH</sequence>
<protein>
    <recommendedName>
        <fullName evidence="3">RING-type E3 ubiquitin transferase</fullName>
        <ecNumber evidence="3">2.3.2.27</ecNumber>
    </recommendedName>
</protein>
<dbReference type="PROSITE" id="PS00107">
    <property type="entry name" value="PROTEIN_KINASE_ATP"/>
    <property type="match status" value="1"/>
</dbReference>
<evidence type="ECO:0000256" key="11">
    <source>
        <dbReference type="SAM" id="Coils"/>
    </source>
</evidence>
<dbReference type="InterPro" id="IPR013083">
    <property type="entry name" value="Znf_RING/FYVE/PHD"/>
</dbReference>
<comment type="caution">
    <text evidence="15">The sequence shown here is derived from an EMBL/GenBank/DDBJ whole genome shotgun (WGS) entry which is preliminary data.</text>
</comment>
<evidence type="ECO:0000259" key="13">
    <source>
        <dbReference type="PROSITE" id="PS50011"/>
    </source>
</evidence>
<keyword evidence="6 10" id="KW-0547">Nucleotide-binding</keyword>
<evidence type="ECO:0000313" key="16">
    <source>
        <dbReference type="Proteomes" id="UP000636800"/>
    </source>
</evidence>
<gene>
    <name evidence="15" type="ORF">HPP92_003394</name>
</gene>
<dbReference type="PROSITE" id="PS00108">
    <property type="entry name" value="PROTEIN_KINASE_ST"/>
    <property type="match status" value="1"/>
</dbReference>
<dbReference type="InterPro" id="IPR008271">
    <property type="entry name" value="Ser/Thr_kinase_AS"/>
</dbReference>
<name>A0A835RXJ6_VANPL</name>
<feature type="region of interest" description="Disordered" evidence="12">
    <location>
        <begin position="1"/>
        <end position="25"/>
    </location>
</feature>
<dbReference type="CDD" id="cd16655">
    <property type="entry name" value="RING-Ubox_WDSUB1-like"/>
    <property type="match status" value="1"/>
</dbReference>
<dbReference type="GO" id="GO:0016567">
    <property type="term" value="P:protein ubiquitination"/>
    <property type="evidence" value="ECO:0007669"/>
    <property type="project" value="UniProtKB-UniPathway"/>
</dbReference>
<dbReference type="AlphaFoldDB" id="A0A835RXJ6"/>